<dbReference type="EMBL" id="AKFS01000050">
    <property type="protein sequence ID" value="EJF48080.1"/>
    <property type="molecule type" value="Genomic_DNA"/>
</dbReference>
<comment type="caution">
    <text evidence="1">The sequence shown here is derived from an EMBL/GenBank/DDBJ whole genome shotgun (WGS) entry which is preliminary data.</text>
</comment>
<gene>
    <name evidence="1" type="ORF">HMPREF1317_2025</name>
</gene>
<dbReference type="Proteomes" id="UP000004578">
    <property type="component" value="Unassembled WGS sequence"/>
</dbReference>
<sequence>PIGVTARGLLSAEPARLVLDPQGRARTVPVRPLAGPWAVAGRWWDAEGSARAYLRVALEGEGGGAEDLLLVFRAGAWSVEGAYA</sequence>
<evidence type="ECO:0000313" key="1">
    <source>
        <dbReference type="EMBL" id="EJF48080.1"/>
    </source>
</evidence>
<organism evidence="1 2">
    <name type="scientific">Schaalia georgiae F0490</name>
    <dbReference type="NCBI Taxonomy" id="1125717"/>
    <lineage>
        <taxon>Bacteria</taxon>
        <taxon>Bacillati</taxon>
        <taxon>Actinomycetota</taxon>
        <taxon>Actinomycetes</taxon>
        <taxon>Actinomycetales</taxon>
        <taxon>Actinomycetaceae</taxon>
        <taxon>Schaalia</taxon>
    </lineage>
</organism>
<protein>
    <recommendedName>
        <fullName evidence="3">DNA polymerase Y family protein</fullName>
    </recommendedName>
</protein>
<keyword evidence="2" id="KW-1185">Reference proteome</keyword>
<evidence type="ECO:0000313" key="2">
    <source>
        <dbReference type="Proteomes" id="UP000004578"/>
    </source>
</evidence>
<name>J1HPU8_9ACTO</name>
<dbReference type="AlphaFoldDB" id="J1HPU8"/>
<feature type="non-terminal residue" evidence="1">
    <location>
        <position position="1"/>
    </location>
</feature>
<proteinExistence type="predicted"/>
<accession>J1HPU8</accession>
<evidence type="ECO:0008006" key="3">
    <source>
        <dbReference type="Google" id="ProtNLM"/>
    </source>
</evidence>
<reference evidence="1 2" key="1">
    <citation type="submission" date="2012-05" db="EMBL/GenBank/DDBJ databases">
        <authorList>
            <person name="Harkins D.M."/>
            <person name="Madupu R."/>
            <person name="Durkin A.S."/>
            <person name="Torralba M."/>
            <person name="Methe B."/>
            <person name="Sutton G.G."/>
            <person name="Nelson K.E."/>
        </authorList>
    </citation>
    <scope>NUCLEOTIDE SEQUENCE [LARGE SCALE GENOMIC DNA]</scope>
    <source>
        <strain evidence="1 2">F0490</strain>
    </source>
</reference>